<dbReference type="PANTHER" id="PTHR23150:SF19">
    <property type="entry name" value="FORMYLGLYCINE-GENERATING ENZYME"/>
    <property type="match status" value="1"/>
</dbReference>
<comment type="caution">
    <text evidence="3">The sequence shown here is derived from an EMBL/GenBank/DDBJ whole genome shotgun (WGS) entry which is preliminary data.</text>
</comment>
<dbReference type="SUPFAM" id="SSF56436">
    <property type="entry name" value="C-type lectin-like"/>
    <property type="match status" value="1"/>
</dbReference>
<dbReference type="EMBL" id="PVTY01000010">
    <property type="protein sequence ID" value="PRZ15006.1"/>
    <property type="molecule type" value="Genomic_DNA"/>
</dbReference>
<reference evidence="3 4" key="1">
    <citation type="submission" date="2018-03" db="EMBL/GenBank/DDBJ databases">
        <title>Comparative analysis of microorganisms from saline springs in Andes Mountain Range, Colombia.</title>
        <authorList>
            <person name="Rubin E."/>
        </authorList>
    </citation>
    <scope>NUCLEOTIDE SEQUENCE [LARGE SCALE GENOMIC DNA]</scope>
    <source>
        <strain evidence="3 4">CG 35</strain>
    </source>
</reference>
<feature type="compositionally biased region" description="Low complexity" evidence="1">
    <location>
        <begin position="23"/>
        <end position="37"/>
    </location>
</feature>
<dbReference type="InterPro" id="IPR016187">
    <property type="entry name" value="CTDL_fold"/>
</dbReference>
<name>A0A2T0YIP6_9MICC</name>
<evidence type="ECO:0000313" key="3">
    <source>
        <dbReference type="EMBL" id="PRZ15006.1"/>
    </source>
</evidence>
<dbReference type="Gene3D" id="3.90.1580.10">
    <property type="entry name" value="paralog of FGE (formylglycine-generating enzyme)"/>
    <property type="match status" value="1"/>
</dbReference>
<feature type="domain" description="Sulfatase-modifying factor enzyme-like" evidence="2">
    <location>
        <begin position="57"/>
        <end position="340"/>
    </location>
</feature>
<dbReference type="InterPro" id="IPR042095">
    <property type="entry name" value="SUMF_sf"/>
</dbReference>
<dbReference type="PANTHER" id="PTHR23150">
    <property type="entry name" value="SULFATASE MODIFYING FACTOR 1, 2"/>
    <property type="match status" value="1"/>
</dbReference>
<dbReference type="InterPro" id="IPR005532">
    <property type="entry name" value="SUMF_dom"/>
</dbReference>
<gene>
    <name evidence="3" type="ORF">BCL67_110105</name>
</gene>
<dbReference type="Pfam" id="PF03781">
    <property type="entry name" value="FGE-sulfatase"/>
    <property type="match status" value="1"/>
</dbReference>
<dbReference type="Proteomes" id="UP000238217">
    <property type="component" value="Unassembled WGS sequence"/>
</dbReference>
<dbReference type="GO" id="GO:0120147">
    <property type="term" value="F:formylglycine-generating oxidase activity"/>
    <property type="evidence" value="ECO:0007669"/>
    <property type="project" value="TreeGrafter"/>
</dbReference>
<evidence type="ECO:0000256" key="1">
    <source>
        <dbReference type="SAM" id="MobiDB-lite"/>
    </source>
</evidence>
<sequence length="347" mass="36652">MTDAKHRPAPASCCSPGRPNDVPSTSPTTTPPAAHASAGKAALVSQLAATAASQLSMIGFSAADFRMGSEDPQAYPDDGEGPVRPARVEAFAISPTTVTVAQFARFVQATGHRTDAERHGDSLVFQGLLTPELREAAPAPEPSTPWWRQIPGAAWFAPEGPGSTALGREDHPVTQVSQRDAQAYADWVDARLPSETEWEYAARGGLDQQPYPWGGDRDPDGTRRMNIFPGEFPEGVAGQMGTRPAESFEPNGYGLYNTTGNVWEWTASAFTGGAAVGPEVSARVSAGSGSGRPGADPVIDPVMRGGSYMCHRSYCRRYRTSARTSASADTSLGHTGFRLAFTPATPG</sequence>
<dbReference type="AlphaFoldDB" id="A0A2T0YIP6"/>
<accession>A0A2T0YIP6</accession>
<proteinExistence type="predicted"/>
<dbReference type="InterPro" id="IPR051043">
    <property type="entry name" value="Sulfatase_Mod_Factor_Kinase"/>
</dbReference>
<dbReference type="RefSeq" id="WP_181255968.1">
    <property type="nucleotide sequence ID" value="NZ_PVTY01000010.1"/>
</dbReference>
<protein>
    <submittedName>
        <fullName evidence="3">Formylglycine-generating enzyme required for sulfatase activity</fullName>
    </submittedName>
</protein>
<keyword evidence="4" id="KW-1185">Reference proteome</keyword>
<organism evidence="3 4">
    <name type="scientific">Nesterenkonia sandarakina</name>
    <dbReference type="NCBI Taxonomy" id="272918"/>
    <lineage>
        <taxon>Bacteria</taxon>
        <taxon>Bacillati</taxon>
        <taxon>Actinomycetota</taxon>
        <taxon>Actinomycetes</taxon>
        <taxon>Micrococcales</taxon>
        <taxon>Micrococcaceae</taxon>
        <taxon>Nesterenkonia</taxon>
    </lineage>
</organism>
<feature type="region of interest" description="Disordered" evidence="1">
    <location>
        <begin position="1"/>
        <end position="37"/>
    </location>
</feature>
<evidence type="ECO:0000259" key="2">
    <source>
        <dbReference type="Pfam" id="PF03781"/>
    </source>
</evidence>
<evidence type="ECO:0000313" key="4">
    <source>
        <dbReference type="Proteomes" id="UP000238217"/>
    </source>
</evidence>